<dbReference type="InterPro" id="IPR035979">
    <property type="entry name" value="RBD_domain_sf"/>
</dbReference>
<dbReference type="SUPFAM" id="SSF54928">
    <property type="entry name" value="RNA-binding domain, RBD"/>
    <property type="match status" value="2"/>
</dbReference>
<feature type="region of interest" description="Disordered" evidence="3">
    <location>
        <begin position="596"/>
        <end position="630"/>
    </location>
</feature>
<evidence type="ECO:0000256" key="2">
    <source>
        <dbReference type="PROSITE-ProRule" id="PRU00176"/>
    </source>
</evidence>
<feature type="compositionally biased region" description="Polar residues" evidence="3">
    <location>
        <begin position="476"/>
        <end position="489"/>
    </location>
</feature>
<accession>S8EFT4</accession>
<protein>
    <recommendedName>
        <fullName evidence="4">RRM domain-containing protein</fullName>
    </recommendedName>
</protein>
<dbReference type="PROSITE" id="PS50102">
    <property type="entry name" value="RRM"/>
    <property type="match status" value="2"/>
</dbReference>
<dbReference type="GO" id="GO:0005634">
    <property type="term" value="C:nucleus"/>
    <property type="evidence" value="ECO:0007669"/>
    <property type="project" value="TreeGrafter"/>
</dbReference>
<evidence type="ECO:0000313" key="5">
    <source>
        <dbReference type="EMBL" id="EPT02094.1"/>
    </source>
</evidence>
<evidence type="ECO:0000313" key="6">
    <source>
        <dbReference type="Proteomes" id="UP000015241"/>
    </source>
</evidence>
<name>S8EFT4_FOMSC</name>
<feature type="domain" description="RRM" evidence="4">
    <location>
        <begin position="193"/>
        <end position="270"/>
    </location>
</feature>
<dbReference type="GO" id="GO:0005737">
    <property type="term" value="C:cytoplasm"/>
    <property type="evidence" value="ECO:0007669"/>
    <property type="project" value="TreeGrafter"/>
</dbReference>
<dbReference type="Pfam" id="PF00076">
    <property type="entry name" value="RRM_1"/>
    <property type="match status" value="2"/>
</dbReference>
<feature type="region of interest" description="Disordered" evidence="3">
    <location>
        <begin position="451"/>
        <end position="543"/>
    </location>
</feature>
<dbReference type="GO" id="GO:0003729">
    <property type="term" value="F:mRNA binding"/>
    <property type="evidence" value="ECO:0007669"/>
    <property type="project" value="TreeGrafter"/>
</dbReference>
<dbReference type="Gene3D" id="3.30.70.330">
    <property type="match status" value="2"/>
</dbReference>
<dbReference type="PANTHER" id="PTHR23003">
    <property type="entry name" value="RNA RECOGNITION MOTIF RRM DOMAIN CONTAINING PROTEIN"/>
    <property type="match status" value="1"/>
</dbReference>
<dbReference type="InterPro" id="IPR050374">
    <property type="entry name" value="RRT5_SRSF_SR"/>
</dbReference>
<feature type="region of interest" description="Disordered" evidence="3">
    <location>
        <begin position="678"/>
        <end position="843"/>
    </location>
</feature>
<feature type="compositionally biased region" description="Pro residues" evidence="3">
    <location>
        <begin position="524"/>
        <end position="543"/>
    </location>
</feature>
<keyword evidence="1 2" id="KW-0694">RNA-binding</keyword>
<dbReference type="OrthoDB" id="1049195at2759"/>
<dbReference type="InParanoid" id="S8EFT4"/>
<keyword evidence="6" id="KW-1185">Reference proteome</keyword>
<proteinExistence type="predicted"/>
<gene>
    <name evidence="5" type="ORF">FOMPIDRAFT_161006</name>
</gene>
<dbReference type="InterPro" id="IPR000504">
    <property type="entry name" value="RRM_dom"/>
</dbReference>
<dbReference type="GO" id="GO:1990904">
    <property type="term" value="C:ribonucleoprotein complex"/>
    <property type="evidence" value="ECO:0007669"/>
    <property type="project" value="TreeGrafter"/>
</dbReference>
<dbReference type="InterPro" id="IPR012677">
    <property type="entry name" value="Nucleotide-bd_a/b_plait_sf"/>
</dbReference>
<dbReference type="eggNOG" id="KOG0118">
    <property type="taxonomic scope" value="Eukaryota"/>
</dbReference>
<feature type="compositionally biased region" description="Polar residues" evidence="3">
    <location>
        <begin position="766"/>
        <end position="779"/>
    </location>
</feature>
<dbReference type="PANTHER" id="PTHR23003:SF64">
    <property type="entry name" value="RRM DOMAIN-CONTAINING PROTEIN"/>
    <property type="match status" value="1"/>
</dbReference>
<dbReference type="Proteomes" id="UP000015241">
    <property type="component" value="Unassembled WGS sequence"/>
</dbReference>
<dbReference type="STRING" id="743788.S8EFT4"/>
<feature type="region of interest" description="Disordered" evidence="3">
    <location>
        <begin position="326"/>
        <end position="352"/>
    </location>
</feature>
<dbReference type="EMBL" id="KE504137">
    <property type="protein sequence ID" value="EPT02094.1"/>
    <property type="molecule type" value="Genomic_DNA"/>
</dbReference>
<dbReference type="AlphaFoldDB" id="S8EFT4"/>
<feature type="compositionally biased region" description="Low complexity" evidence="3">
    <location>
        <begin position="751"/>
        <end position="765"/>
    </location>
</feature>
<feature type="domain" description="RRM" evidence="4">
    <location>
        <begin position="48"/>
        <end position="125"/>
    </location>
</feature>
<feature type="compositionally biased region" description="Low complexity" evidence="3">
    <location>
        <begin position="490"/>
        <end position="515"/>
    </location>
</feature>
<sequence length="861" mass="89757">MPGISLAGTTTLGVGNGAAPSNDDIEAVIQLAMASSPASSAGGRDTRTQLFVGNLPYRIRWQDLKDLFRRAGTVLRADVALGPDNRSRGHGTVLLASQDDAERAMSMFQGWCWQGRVLEVRKDRIITGEEGLGVGSALPSPMAGAGFAAGLGNGVTNPTPMSRLNSGMGLGGEGEDPLSVLSTGSGPGASVSRNLFVGNLPFHIQWQDLKDLFRQAGAVTRADVALGADGRSRGFGTVSFSNEQDAERAVRMFNGYEYNGRALKVHFDKFSAPASTAQLAVPLSASSAPHSPSSLGFQPQPFQGQLAFVQGSYAQQLLSRQISQQPPMSIPRQGSDAFPYNPYEDPRGSEQPHTMVQVDQGVPEGLPAQIPMQYRFEFLSSGPGTPYDWYADVNGMRFGPSEAQAQALQPSVSGLSTQAEASASGDGVSVLASASGSAVEAAVMQNQSRIGQASENGQQLQHPPRPPPLSLAHSHVSSPGSKVPSQEQIAGTSTHAQSQSASHSGSHSGSQTHSTPQQNHHPAHPGPIALPPPPPVTAFPVPPPHTLSPQYYSPIMHPGHPQSPYHHPAMAMSMGVAMTPHGLPPITPSMPSFSFVPQPSPVPQDPNAPNAQGGSGAPMQSPYDPARHMPHHVMTPYAPFSPGMTMSPGAFWGRPGSGAVNPFINPAVGAPVHGSPGYFWPPRGQPGAPAEEQGYFPPVPPQPQPEESYFPSVPPSASRPSRLANELGRGDSGSDPAGSQLGSERPENPRSGSGATEASTTGTGSRPDSSQRTSWQTDVDSGDPGMAALEKGLDVLAVADDDGVERRNGEHAKPRAYSVQATSAEHPPALTRAGSDPVNGNARVPGELAGAAVVSLGVEGR</sequence>
<organism evidence="5 6">
    <name type="scientific">Fomitopsis schrenkii</name>
    <name type="common">Brown rot fungus</name>
    <dbReference type="NCBI Taxonomy" id="2126942"/>
    <lineage>
        <taxon>Eukaryota</taxon>
        <taxon>Fungi</taxon>
        <taxon>Dikarya</taxon>
        <taxon>Basidiomycota</taxon>
        <taxon>Agaricomycotina</taxon>
        <taxon>Agaricomycetes</taxon>
        <taxon>Polyporales</taxon>
        <taxon>Fomitopsis</taxon>
    </lineage>
</organism>
<evidence type="ECO:0000256" key="1">
    <source>
        <dbReference type="ARBA" id="ARBA00022884"/>
    </source>
</evidence>
<feature type="compositionally biased region" description="Basic and acidic residues" evidence="3">
    <location>
        <begin position="804"/>
        <end position="813"/>
    </location>
</feature>
<evidence type="ECO:0000256" key="3">
    <source>
        <dbReference type="SAM" id="MobiDB-lite"/>
    </source>
</evidence>
<dbReference type="FunFam" id="3.30.70.330:FF:000145">
    <property type="entry name" value="Putative RNP domain-containing protein"/>
    <property type="match status" value="2"/>
</dbReference>
<reference evidence="5 6" key="1">
    <citation type="journal article" date="2012" name="Science">
        <title>The Paleozoic origin of enzymatic lignin decomposition reconstructed from 31 fungal genomes.</title>
        <authorList>
            <person name="Floudas D."/>
            <person name="Binder M."/>
            <person name="Riley R."/>
            <person name="Barry K."/>
            <person name="Blanchette R.A."/>
            <person name="Henrissat B."/>
            <person name="Martinez A.T."/>
            <person name="Otillar R."/>
            <person name="Spatafora J.W."/>
            <person name="Yadav J.S."/>
            <person name="Aerts A."/>
            <person name="Benoit I."/>
            <person name="Boyd A."/>
            <person name="Carlson A."/>
            <person name="Copeland A."/>
            <person name="Coutinho P.M."/>
            <person name="de Vries R.P."/>
            <person name="Ferreira P."/>
            <person name="Findley K."/>
            <person name="Foster B."/>
            <person name="Gaskell J."/>
            <person name="Glotzer D."/>
            <person name="Gorecki P."/>
            <person name="Heitman J."/>
            <person name="Hesse C."/>
            <person name="Hori C."/>
            <person name="Igarashi K."/>
            <person name="Jurgens J.A."/>
            <person name="Kallen N."/>
            <person name="Kersten P."/>
            <person name="Kohler A."/>
            <person name="Kuees U."/>
            <person name="Kumar T.K.A."/>
            <person name="Kuo A."/>
            <person name="LaButti K."/>
            <person name="Larrondo L.F."/>
            <person name="Lindquist E."/>
            <person name="Ling A."/>
            <person name="Lombard V."/>
            <person name="Lucas S."/>
            <person name="Lundell T."/>
            <person name="Martin R."/>
            <person name="McLaughlin D.J."/>
            <person name="Morgenstern I."/>
            <person name="Morin E."/>
            <person name="Murat C."/>
            <person name="Nagy L.G."/>
            <person name="Nolan M."/>
            <person name="Ohm R.A."/>
            <person name="Patyshakuliyeva A."/>
            <person name="Rokas A."/>
            <person name="Ruiz-Duenas F.J."/>
            <person name="Sabat G."/>
            <person name="Salamov A."/>
            <person name="Samejima M."/>
            <person name="Schmutz J."/>
            <person name="Slot J.C."/>
            <person name="St John F."/>
            <person name="Stenlid J."/>
            <person name="Sun H."/>
            <person name="Sun S."/>
            <person name="Syed K."/>
            <person name="Tsang A."/>
            <person name="Wiebenga A."/>
            <person name="Young D."/>
            <person name="Pisabarro A."/>
            <person name="Eastwood D.C."/>
            <person name="Martin F."/>
            <person name="Cullen D."/>
            <person name="Grigoriev I.V."/>
            <person name="Hibbett D.S."/>
        </authorList>
    </citation>
    <scope>NUCLEOTIDE SEQUENCE</scope>
    <source>
        <strain evidence="6">FP-58527</strain>
    </source>
</reference>
<dbReference type="SMART" id="SM00360">
    <property type="entry name" value="RRM"/>
    <property type="match status" value="2"/>
</dbReference>
<evidence type="ECO:0000259" key="4">
    <source>
        <dbReference type="PROSITE" id="PS50102"/>
    </source>
</evidence>
<dbReference type="HOGENOM" id="CLU_307579_0_0_1"/>